<dbReference type="SUPFAM" id="SSF51735">
    <property type="entry name" value="NAD(P)-binding Rossmann-fold domains"/>
    <property type="match status" value="2"/>
</dbReference>
<protein>
    <recommendedName>
        <fullName evidence="4">3-beta hydroxysteroid dehydrogenase/isomerase domain-containing protein</fullName>
    </recommendedName>
</protein>
<organism evidence="5 6">
    <name type="scientific">Puccinia triticina</name>
    <dbReference type="NCBI Taxonomy" id="208348"/>
    <lineage>
        <taxon>Eukaryota</taxon>
        <taxon>Fungi</taxon>
        <taxon>Dikarya</taxon>
        <taxon>Basidiomycota</taxon>
        <taxon>Pucciniomycotina</taxon>
        <taxon>Pucciniomycetes</taxon>
        <taxon>Pucciniales</taxon>
        <taxon>Pucciniaceae</taxon>
        <taxon>Puccinia</taxon>
    </lineage>
</organism>
<dbReference type="Proteomes" id="UP001164743">
    <property type="component" value="Chromosome 14A"/>
</dbReference>
<sequence>MLIRNMQHLGLSRFGRRSLTGGVGVEGLSSTLNDPSPGHASSWAWHFRLWRQESSWVELAVGGRGSAVLPPTASTRAGNQLPPALTMVFQPKNIIVIGGEGFLGHNLVLTLHRTYPDSAISSLDLTKRFPDCEDEGARGDGSQAKERANSHRFIQADLTSLDSLLAAFDQAKPELVFHTASPWAGSSLEICEKVNIQGTLNTIAACQKFAVQRLVYTSSAGVVFNGSDLINVDERLPFPKIGCDHYNTSKAKAETIVLEANGKDSLLTCAIRPAGIFGPGDRQAIPGLIEVLKTRKHGIQIGANTNLFDWTYVDNVVHAHILAAEKLDRIVPLSEFTTSLSPISKTAERRNLLTSGRKAEEDDSSMGSTDEVSLVDLSTSSKEGGESYSPTGWIQGHEALVDRPVPAKRHRWDQWAPISTQINYPDDQLGVAGEAFFVTGGEPVFFWDFARAVWHQYAARSPHAKALKLDPKPRYTIVIPTFLALFLASLAQLFAKLTNSTTLFTPEKVRYTCASKYHNIEKARVVLGYEPIVGMDEGIQKAVQSYIDNESLTQGNTSDKKNN</sequence>
<dbReference type="InterPro" id="IPR036291">
    <property type="entry name" value="NAD(P)-bd_dom_sf"/>
</dbReference>
<evidence type="ECO:0000256" key="2">
    <source>
        <dbReference type="ARBA" id="ARBA00023445"/>
    </source>
</evidence>
<dbReference type="InterPro" id="IPR050425">
    <property type="entry name" value="NAD(P)_dehydrat-like"/>
</dbReference>
<dbReference type="PANTHER" id="PTHR10366">
    <property type="entry name" value="NAD DEPENDENT EPIMERASE/DEHYDRATASE"/>
    <property type="match status" value="1"/>
</dbReference>
<dbReference type="Gene3D" id="3.40.50.720">
    <property type="entry name" value="NAD(P)-binding Rossmann-like Domain"/>
    <property type="match status" value="2"/>
</dbReference>
<feature type="region of interest" description="Disordered" evidence="3">
    <location>
        <begin position="355"/>
        <end position="389"/>
    </location>
</feature>
<dbReference type="InterPro" id="IPR002225">
    <property type="entry name" value="3Beta_OHSteriod_DH/Estase"/>
</dbReference>
<evidence type="ECO:0000313" key="6">
    <source>
        <dbReference type="Proteomes" id="UP001164743"/>
    </source>
</evidence>
<dbReference type="PANTHER" id="PTHR10366:SF564">
    <property type="entry name" value="STEROL-4-ALPHA-CARBOXYLATE 3-DEHYDROGENASE, DECARBOXYLATING"/>
    <property type="match status" value="1"/>
</dbReference>
<evidence type="ECO:0000313" key="5">
    <source>
        <dbReference type="EMBL" id="WAQ91257.1"/>
    </source>
</evidence>
<evidence type="ECO:0000256" key="3">
    <source>
        <dbReference type="SAM" id="MobiDB-lite"/>
    </source>
</evidence>
<feature type="domain" description="3-beta hydroxysteroid dehydrogenase/isomerase" evidence="4">
    <location>
        <begin position="95"/>
        <end position="328"/>
    </location>
</feature>
<dbReference type="EMBL" id="CP110434">
    <property type="protein sequence ID" value="WAQ91257.1"/>
    <property type="molecule type" value="Genomic_DNA"/>
</dbReference>
<name>A0ABY7D8N3_9BASI</name>
<dbReference type="RefSeq" id="XP_053026812.1">
    <property type="nucleotide sequence ID" value="XM_053162824.1"/>
</dbReference>
<reference evidence="5" key="1">
    <citation type="submission" date="2022-10" db="EMBL/GenBank/DDBJ databases">
        <title>Puccinia triticina Genome sequencing and assembly.</title>
        <authorList>
            <person name="Li C."/>
        </authorList>
    </citation>
    <scope>NUCLEOTIDE SEQUENCE</scope>
    <source>
        <strain evidence="5">Pt15</strain>
    </source>
</reference>
<keyword evidence="6" id="KW-1185">Reference proteome</keyword>
<proteinExistence type="inferred from homology"/>
<dbReference type="Pfam" id="PF01073">
    <property type="entry name" value="3Beta_HSD"/>
    <property type="match status" value="1"/>
</dbReference>
<feature type="compositionally biased region" description="Polar residues" evidence="3">
    <location>
        <begin position="365"/>
        <end position="389"/>
    </location>
</feature>
<keyword evidence="1" id="KW-0560">Oxidoreductase</keyword>
<evidence type="ECO:0000259" key="4">
    <source>
        <dbReference type="Pfam" id="PF01073"/>
    </source>
</evidence>
<gene>
    <name evidence="5" type="ORF">PtA15_14A139</name>
</gene>
<evidence type="ECO:0000256" key="1">
    <source>
        <dbReference type="ARBA" id="ARBA00023002"/>
    </source>
</evidence>
<dbReference type="GeneID" id="77803719"/>
<comment type="similarity">
    <text evidence="2">Belongs to the NAD(P)-dependent epimerase/dehydratase family. Dihydroflavonol-4-reductase subfamily.</text>
</comment>
<accession>A0ABY7D8N3</accession>